<sequence length="293" mass="33676">MFKLGEYHEDDARDVAKYLRDAGMKVDIRTFTDSSVDTFDFLEGRMSELKGEIDEEKFNKYERYISALRGVLVKGATNENFKEMLQTELDPELSEKHAEFLKIVEDAIEGEISEEEREAKTHNLAKLMMGAAEISNAEYFVHNVLDRNKIKIGEEVGDRLDDPIIRIFYDPEDDEEDHRFARITTTLTFNPKAEVFIDEFSATLVDELDEEFGEEYAEELFKITYLSEIISLLMKSSSGKMGAETFYERCALQIEDDGNILKVDGKRAGQEIARSLEKNGVVKVKGDSIKWKR</sequence>
<dbReference type="Proteomes" id="UP000057043">
    <property type="component" value="Unassembled WGS sequence"/>
</dbReference>
<evidence type="ECO:0000313" key="2">
    <source>
        <dbReference type="Proteomes" id="UP000057043"/>
    </source>
</evidence>
<proteinExistence type="predicted"/>
<protein>
    <submittedName>
        <fullName evidence="1">Uncharacterized protein</fullName>
    </submittedName>
</protein>
<dbReference type="PATRIC" id="fig|301375.7.peg.495"/>
<accession>A0A117LEZ1</accession>
<organism evidence="1 2">
    <name type="scientific">Methanothrix harundinacea</name>
    <dbReference type="NCBI Taxonomy" id="301375"/>
    <lineage>
        <taxon>Archaea</taxon>
        <taxon>Methanobacteriati</taxon>
        <taxon>Methanobacteriota</taxon>
        <taxon>Stenosarchaea group</taxon>
        <taxon>Methanomicrobia</taxon>
        <taxon>Methanotrichales</taxon>
        <taxon>Methanotrichaceae</taxon>
        <taxon>Methanothrix</taxon>
    </lineage>
</organism>
<gene>
    <name evidence="1" type="ORF">XD72_2139</name>
</gene>
<evidence type="ECO:0000313" key="1">
    <source>
        <dbReference type="EMBL" id="KUK43480.1"/>
    </source>
</evidence>
<reference evidence="1 2" key="1">
    <citation type="journal article" date="2015" name="MBio">
        <title>Genome-Resolved Metagenomic Analysis Reveals Roles for Candidate Phyla and Other Microbial Community Members in Biogeochemical Transformations in Oil Reservoirs.</title>
        <authorList>
            <person name="Hu P."/>
            <person name="Tom L."/>
            <person name="Singh A."/>
            <person name="Thomas B.C."/>
            <person name="Baker B.J."/>
            <person name="Piceno Y.M."/>
            <person name="Andersen G.L."/>
            <person name="Banfield J.F."/>
        </authorList>
    </citation>
    <scope>NUCLEOTIDE SEQUENCE [LARGE SCALE GENOMIC DNA]</scope>
    <source>
        <strain evidence="1">57_489</strain>
    </source>
</reference>
<name>A0A117LEZ1_9EURY</name>
<comment type="caution">
    <text evidence="1">The sequence shown here is derived from an EMBL/GenBank/DDBJ whole genome shotgun (WGS) entry which is preliminary data.</text>
</comment>
<dbReference type="EMBL" id="LGFT01000069">
    <property type="protein sequence ID" value="KUK43480.1"/>
    <property type="molecule type" value="Genomic_DNA"/>
</dbReference>
<dbReference type="AlphaFoldDB" id="A0A117LEZ1"/>